<organism evidence="2 3">
    <name type="scientific">Shewanella livingstonensis</name>
    <dbReference type="NCBI Taxonomy" id="150120"/>
    <lineage>
        <taxon>Bacteria</taxon>
        <taxon>Pseudomonadati</taxon>
        <taxon>Pseudomonadota</taxon>
        <taxon>Gammaproteobacteria</taxon>
        <taxon>Alteromonadales</taxon>
        <taxon>Shewanellaceae</taxon>
        <taxon>Shewanella</taxon>
    </lineage>
</organism>
<dbReference type="PANTHER" id="PTHR13887:SF54">
    <property type="entry name" value="DSBA FAMILY PROTEIN"/>
    <property type="match status" value="1"/>
</dbReference>
<gene>
    <name evidence="2" type="ORF">EGC82_19650</name>
</gene>
<dbReference type="PANTHER" id="PTHR13887">
    <property type="entry name" value="GLUTATHIONE S-TRANSFERASE KAPPA"/>
    <property type="match status" value="1"/>
</dbReference>
<proteinExistence type="predicted"/>
<dbReference type="AlphaFoldDB" id="A0A3G8LYS4"/>
<dbReference type="KEGG" id="slj:EGC82_19650"/>
<name>A0A3G8LYS4_9GAMM</name>
<reference evidence="3" key="1">
    <citation type="submission" date="2018-11" db="EMBL/GenBank/DDBJ databases">
        <title>Shewanella sp. M2.</title>
        <authorList>
            <person name="Hwang Y.J."/>
            <person name="Hwang C.Y."/>
        </authorList>
    </citation>
    <scope>NUCLEOTIDE SEQUENCE [LARGE SCALE GENOMIC DNA]</scope>
    <source>
        <strain evidence="3">LMG 19866</strain>
    </source>
</reference>
<dbReference type="OrthoDB" id="9813770at2"/>
<dbReference type="SUPFAM" id="SSF52833">
    <property type="entry name" value="Thioredoxin-like"/>
    <property type="match status" value="1"/>
</dbReference>
<feature type="domain" description="DSBA-like thioredoxin" evidence="1">
    <location>
        <begin position="10"/>
        <end position="183"/>
    </location>
</feature>
<sequence length="214" mass="24600">MPNATLYYVHDPMCSWCWGYRPTWDTLQAQLLQQFGQQLNIKYLVGGLAPDSELPMPQPMQQMLQQTWHKINQQLGTEFNHDFWQQCQPKRSTYPACRATIVARQYGLEQQMINAIQQAYYLNARNPSDVATLVAIATQLGIPADLFDEQLSAVQTEDQLIKEINLARQLPIQGFPSLVLMVDNNAYPIRLDYHQWQTSLADIRTLLSTTQPSE</sequence>
<dbReference type="EMBL" id="CP034015">
    <property type="protein sequence ID" value="AZG74771.1"/>
    <property type="molecule type" value="Genomic_DNA"/>
</dbReference>
<dbReference type="InterPro" id="IPR001853">
    <property type="entry name" value="DSBA-like_thioredoxin_dom"/>
</dbReference>
<dbReference type="RefSeq" id="WP_124732250.1">
    <property type="nucleotide sequence ID" value="NZ_CBCSKC010000014.1"/>
</dbReference>
<evidence type="ECO:0000313" key="2">
    <source>
        <dbReference type="EMBL" id="AZG74771.1"/>
    </source>
</evidence>
<dbReference type="InterPro" id="IPR036249">
    <property type="entry name" value="Thioredoxin-like_sf"/>
</dbReference>
<protein>
    <submittedName>
        <fullName evidence="2">DsbA family protein</fullName>
    </submittedName>
</protein>
<keyword evidence="3" id="KW-1185">Reference proteome</keyword>
<evidence type="ECO:0000313" key="3">
    <source>
        <dbReference type="Proteomes" id="UP000278035"/>
    </source>
</evidence>
<accession>A0A3G8LYS4</accession>
<dbReference type="Pfam" id="PF01323">
    <property type="entry name" value="DSBA"/>
    <property type="match status" value="1"/>
</dbReference>
<dbReference type="Gene3D" id="3.40.30.10">
    <property type="entry name" value="Glutaredoxin"/>
    <property type="match status" value="1"/>
</dbReference>
<dbReference type="Proteomes" id="UP000278035">
    <property type="component" value="Chromosome"/>
</dbReference>
<dbReference type="Gene3D" id="1.10.472.60">
    <property type="entry name" value="putative protein disulfide isomerase domain"/>
    <property type="match status" value="1"/>
</dbReference>
<evidence type="ECO:0000259" key="1">
    <source>
        <dbReference type="Pfam" id="PF01323"/>
    </source>
</evidence>
<dbReference type="CDD" id="cd03025">
    <property type="entry name" value="DsbA_FrnE_like"/>
    <property type="match status" value="1"/>
</dbReference>